<dbReference type="SUPFAM" id="SSF81901">
    <property type="entry name" value="HCP-like"/>
    <property type="match status" value="1"/>
</dbReference>
<sequence length="859" mass="97777">MFCMKCGTELPNDAKFCFKCGARIEKEALNNNAEESVFQHENQNTNVAAQKRTDNGSVNWLILPLGKRKLRFPVSMKKYCENYRFYMQLAERKHDEFLQEYQKLGVETIEDVLDKVEPFLFQKCAEVTNECFRRLLELNIRSCSVESYSKLAMSYYDPEQASKPYYAQASKIASSAQKLKSYRAIQRASRGKWVGGGFGLKGAIKGAAIAGGMNAANNVLHGITDTVTDVSDQMKIRKAITLPSRKETMDYFEGEFEKFIFALFRAETDILIYIGYLDNFDMRTASEDTRLQNSRSIVALNANKDMDVAINAVEEYLNAAIDCIQRNPCKQEYYEDIYQCGIILKRSDVGYANILEDLFKISELFKMTEDCEIGIKERSMSFLNPFVKQLADYPENVEEAYEKLITAINHFKEGNPFFDDKEYKKHVEDIKNKIVAKWNEFTALEEFKKKFVKYYEMTLTGRIKELWNSALLNDAVAQYVLENYYRNDILYDAIRNNHPEIFKSVLQEISDLGKENDFGKFLIELLSGVMNVADGGDSRQMRDNLQLLADKPDACVSAIAYTGHYMVQRGNTQEGVLLLKKAADNFHPHAMAWYGKYLITGEKKIAVDEEKAHYYLNAATFASESCAVELNEKYKLKFSDGTAAYDDVYIKSDENCFMESYSTTKMMKFPLALISRYKARFACAVGCVYMSSEGGELPYNLDTDAARKSLLIPDGEKIYFVLVANVFGNSKKDMSGLIVGRKGIYVRETGIMKKRGMIPWDDFKSITIDVESGINVGKYHIIPPSVVEEVTKWFLDDLQTLCNAPLEKDIKQLSPTTNLDTETLNSKKTTPKIVVCPKCGNEVDPSDKFCAICGTEIRS</sequence>
<dbReference type="AlphaFoldDB" id="A0A291TA86"/>
<organism evidence="2 3">
    <name type="scientific">Faecalibacterium prausnitzii</name>
    <dbReference type="NCBI Taxonomy" id="853"/>
    <lineage>
        <taxon>Bacteria</taxon>
        <taxon>Bacillati</taxon>
        <taxon>Bacillota</taxon>
        <taxon>Clostridia</taxon>
        <taxon>Eubacteriales</taxon>
        <taxon>Oscillospiraceae</taxon>
        <taxon>Faecalibacterium</taxon>
    </lineage>
</organism>
<evidence type="ECO:0000313" key="3">
    <source>
        <dbReference type="Proteomes" id="UP000223709"/>
    </source>
</evidence>
<name>A0A291TA86_9FIRM</name>
<dbReference type="InterPro" id="IPR026870">
    <property type="entry name" value="Zinc_ribbon_dom"/>
</dbReference>
<feature type="domain" description="Zinc-ribbon" evidence="1">
    <location>
        <begin position="2"/>
        <end position="23"/>
    </location>
</feature>
<evidence type="ECO:0000313" key="2">
    <source>
        <dbReference type="EMBL" id="ATL89990.1"/>
    </source>
</evidence>
<evidence type="ECO:0000259" key="1">
    <source>
        <dbReference type="Pfam" id="PF13240"/>
    </source>
</evidence>
<proteinExistence type="predicted"/>
<feature type="domain" description="Zinc-ribbon" evidence="1">
    <location>
        <begin position="836"/>
        <end position="856"/>
    </location>
</feature>
<accession>A0A291TA86</accession>
<dbReference type="Pfam" id="PF13240">
    <property type="entry name" value="Zn_Ribbon_1"/>
    <property type="match status" value="2"/>
</dbReference>
<reference evidence="2 3" key="1">
    <citation type="submission" date="2017-10" db="EMBL/GenBank/DDBJ databases">
        <title>Complete Genome Sequence of Faecalibacterium prausnitzii isolated from the gut of healthy adult Indian.</title>
        <authorList>
            <person name="Bag S."/>
            <person name="Ghosh T.S."/>
            <person name="Das B."/>
        </authorList>
    </citation>
    <scope>NUCLEOTIDE SEQUENCE [LARGE SCALE GENOMIC DNA]</scope>
    <source>
        <strain evidence="2 3">Indica</strain>
    </source>
</reference>
<dbReference type="EMBL" id="CP023819">
    <property type="protein sequence ID" value="ATL89990.1"/>
    <property type="molecule type" value="Genomic_DNA"/>
</dbReference>
<dbReference type="RefSeq" id="WP_098923705.1">
    <property type="nucleotide sequence ID" value="NZ_CP023819.1"/>
</dbReference>
<gene>
    <name evidence="2" type="ORF">CRH10_06615</name>
</gene>
<dbReference type="Proteomes" id="UP000223709">
    <property type="component" value="Chromosome"/>
</dbReference>
<protein>
    <recommendedName>
        <fullName evidence="1">Zinc-ribbon domain-containing protein</fullName>
    </recommendedName>
</protein>